<proteinExistence type="predicted"/>
<evidence type="ECO:0000256" key="1">
    <source>
        <dbReference type="SAM" id="MobiDB-lite"/>
    </source>
</evidence>
<gene>
    <name evidence="2" type="ORF">SCHPADRAFT_887365</name>
</gene>
<keyword evidence="3" id="KW-1185">Reference proteome</keyword>
<dbReference type="Proteomes" id="UP000053477">
    <property type="component" value="Unassembled WGS sequence"/>
</dbReference>
<sequence>MGSTEGSTTQKTIARWFRSEVLEIAREIAEGAGRDWTVEPWSERGSKGEKKGEHRDEADRGRRGIAVKTVMTLSRFLLVVEGLVLEHERATNEFVFTKCADGRPATWSEIENVLESVRVDEANAEANNETWKRRLLFEHGKFDKSAEKAFDSTLDFNGGRSRGRASREGAWTTGGAVGRGMWRVESRPRATRSSESGEWPASVGANAPDGYSTWYSSPTRPHPVISNKGLFLFPLLFASLSFALPTPSPSTTSSVPTTFFAHFTMFSATKEKASTRNDEAAYLMQPNLVAVARISHRDGPPNPRSHATLTETENPTTETLSTMLAAPLVTIPHARIRQEATYNLELHGNYVLRVPETSFDPSSSLSSGSPTTFFRLAPDSPRAPSISLGLCGLTLFGSLEAIRTRNLAVSAIRLPQVLMDKNGLGLPNCIDFGEKGRGWFSFRM</sequence>
<reference evidence="2 3" key="1">
    <citation type="submission" date="2015-04" db="EMBL/GenBank/DDBJ databases">
        <title>Complete genome sequence of Schizopora paradoxa KUC8140, a cosmopolitan wood degrader in East Asia.</title>
        <authorList>
            <consortium name="DOE Joint Genome Institute"/>
            <person name="Min B."/>
            <person name="Park H."/>
            <person name="Jang Y."/>
            <person name="Kim J.-J."/>
            <person name="Kim K.H."/>
            <person name="Pangilinan J."/>
            <person name="Lipzen A."/>
            <person name="Riley R."/>
            <person name="Grigoriev I.V."/>
            <person name="Spatafora J.W."/>
            <person name="Choi I.-G."/>
        </authorList>
    </citation>
    <scope>NUCLEOTIDE SEQUENCE [LARGE SCALE GENOMIC DNA]</scope>
    <source>
        <strain evidence="2 3">KUC8140</strain>
    </source>
</reference>
<evidence type="ECO:0000313" key="2">
    <source>
        <dbReference type="EMBL" id="KLO16913.1"/>
    </source>
</evidence>
<dbReference type="EMBL" id="KQ085910">
    <property type="protein sequence ID" value="KLO16913.1"/>
    <property type="molecule type" value="Genomic_DNA"/>
</dbReference>
<feature type="region of interest" description="Disordered" evidence="1">
    <location>
        <begin position="35"/>
        <end position="59"/>
    </location>
</feature>
<dbReference type="InParanoid" id="A0A0H2S5M8"/>
<evidence type="ECO:0000313" key="3">
    <source>
        <dbReference type="Proteomes" id="UP000053477"/>
    </source>
</evidence>
<protein>
    <submittedName>
        <fullName evidence="2">Uncharacterized protein</fullName>
    </submittedName>
</protein>
<accession>A0A0H2S5M8</accession>
<dbReference type="AlphaFoldDB" id="A0A0H2S5M8"/>
<name>A0A0H2S5M8_9AGAM</name>
<organism evidence="2 3">
    <name type="scientific">Schizopora paradoxa</name>
    <dbReference type="NCBI Taxonomy" id="27342"/>
    <lineage>
        <taxon>Eukaryota</taxon>
        <taxon>Fungi</taxon>
        <taxon>Dikarya</taxon>
        <taxon>Basidiomycota</taxon>
        <taxon>Agaricomycotina</taxon>
        <taxon>Agaricomycetes</taxon>
        <taxon>Hymenochaetales</taxon>
        <taxon>Schizoporaceae</taxon>
        <taxon>Schizopora</taxon>
    </lineage>
</organism>